<dbReference type="GO" id="GO:0006351">
    <property type="term" value="P:DNA-templated transcription"/>
    <property type="evidence" value="ECO:0007669"/>
    <property type="project" value="InterPro"/>
</dbReference>
<feature type="region of interest" description="Disordered" evidence="6">
    <location>
        <begin position="36"/>
        <end position="68"/>
    </location>
</feature>
<dbReference type="GO" id="GO:0003746">
    <property type="term" value="F:translation elongation factor activity"/>
    <property type="evidence" value="ECO:0007669"/>
    <property type="project" value="UniProtKB-KW"/>
</dbReference>
<evidence type="ECO:0000313" key="9">
    <source>
        <dbReference type="EMBL" id="KPI88908.1"/>
    </source>
</evidence>
<dbReference type="SUPFAM" id="SSF46942">
    <property type="entry name" value="Elongation factor TFIIS domain 2"/>
    <property type="match status" value="1"/>
</dbReference>
<organism evidence="9 10">
    <name type="scientific">Leptomonas seymouri</name>
    <dbReference type="NCBI Taxonomy" id="5684"/>
    <lineage>
        <taxon>Eukaryota</taxon>
        <taxon>Discoba</taxon>
        <taxon>Euglenozoa</taxon>
        <taxon>Kinetoplastea</taxon>
        <taxon>Metakinetoplastina</taxon>
        <taxon>Trypanosomatida</taxon>
        <taxon>Trypanosomatidae</taxon>
        <taxon>Leishmaniinae</taxon>
        <taxon>Leptomonas</taxon>
    </lineage>
</organism>
<comment type="caution">
    <text evidence="9">The sequence shown here is derived from an EMBL/GenBank/DDBJ whole genome shotgun (WGS) entry which is preliminary data.</text>
</comment>
<dbReference type="Gene3D" id="1.10.472.30">
    <property type="entry name" value="Transcription elongation factor S-II, central domain"/>
    <property type="match status" value="1"/>
</dbReference>
<dbReference type="Gene3D" id="2.20.25.10">
    <property type="match status" value="1"/>
</dbReference>
<accession>A0A0N1PFJ1</accession>
<dbReference type="Proteomes" id="UP000038009">
    <property type="component" value="Unassembled WGS sequence"/>
</dbReference>
<keyword evidence="2 5" id="KW-0863">Zinc-finger</keyword>
<sequence>MADATTSPMAACTAAAALAASAAAPIVDASGTTMPIAQDDKASAPTNDTKPAKTTPAKALKRSRAAEPVTQLLNPAVTRAIPFSSVESNPPPSSTLAVGVCETRADEVPVPPKQVRTDDCGDSSLTPRSPYANLPRKIPRKTPVSTPSSSLGTPTLVSPSQASPTLSTPPQSSAMNVNSPAAKLAALHQRWANLIHGALMKERQPHETEAVMALSRRIVEALPGNLEESKDSFQTLLFSIKDEKNGELRRKVVEGELLVERLVQMDDRELANPEVRRRIEERMEDRAKDTNLSELAKAMRTSNSTLFKCKTCGARDTSWYQRQTRSGDEPMTVIITCNRCNTQWRQY</sequence>
<dbReference type="VEuPathDB" id="TriTrypDB:Lsey_0036_0020"/>
<dbReference type="EMBL" id="LJSK01000036">
    <property type="protein sequence ID" value="KPI88908.1"/>
    <property type="molecule type" value="Genomic_DNA"/>
</dbReference>
<evidence type="ECO:0000256" key="2">
    <source>
        <dbReference type="ARBA" id="ARBA00022771"/>
    </source>
</evidence>
<dbReference type="InterPro" id="IPR001222">
    <property type="entry name" value="Znf_TFIIS"/>
</dbReference>
<keyword evidence="9" id="KW-0648">Protein biosynthesis</keyword>
<dbReference type="GO" id="GO:0003676">
    <property type="term" value="F:nucleic acid binding"/>
    <property type="evidence" value="ECO:0007669"/>
    <property type="project" value="InterPro"/>
</dbReference>
<evidence type="ECO:0000259" key="7">
    <source>
        <dbReference type="PROSITE" id="PS51133"/>
    </source>
</evidence>
<dbReference type="GO" id="GO:0008270">
    <property type="term" value="F:zinc ion binding"/>
    <property type="evidence" value="ECO:0007669"/>
    <property type="project" value="UniProtKB-KW"/>
</dbReference>
<dbReference type="PANTHER" id="PTHR11477:SF0">
    <property type="entry name" value="IP08861P-RELATED"/>
    <property type="match status" value="1"/>
</dbReference>
<evidence type="ECO:0000256" key="5">
    <source>
        <dbReference type="PROSITE-ProRule" id="PRU00472"/>
    </source>
</evidence>
<dbReference type="PROSITE" id="PS51321">
    <property type="entry name" value="TFIIS_CENTRAL"/>
    <property type="match status" value="1"/>
</dbReference>
<keyword evidence="1" id="KW-0479">Metal-binding</keyword>
<evidence type="ECO:0000256" key="6">
    <source>
        <dbReference type="SAM" id="MobiDB-lite"/>
    </source>
</evidence>
<keyword evidence="9" id="KW-0251">Elongation factor</keyword>
<dbReference type="SUPFAM" id="SSF57783">
    <property type="entry name" value="Zinc beta-ribbon"/>
    <property type="match status" value="1"/>
</dbReference>
<dbReference type="GO" id="GO:0005634">
    <property type="term" value="C:nucleus"/>
    <property type="evidence" value="ECO:0007669"/>
    <property type="project" value="TreeGrafter"/>
</dbReference>
<feature type="compositionally biased region" description="Low complexity" evidence="6">
    <location>
        <begin position="142"/>
        <end position="160"/>
    </location>
</feature>
<dbReference type="OMA" id="IITCNKC"/>
<feature type="region of interest" description="Disordered" evidence="6">
    <location>
        <begin position="105"/>
        <end position="178"/>
    </location>
</feature>
<dbReference type="SMART" id="SM00440">
    <property type="entry name" value="ZnF_C2C2"/>
    <property type="match status" value="1"/>
</dbReference>
<dbReference type="AlphaFoldDB" id="A0A0N1PFJ1"/>
<dbReference type="Pfam" id="PF01096">
    <property type="entry name" value="Zn_ribbon_TFIIS"/>
    <property type="match status" value="1"/>
</dbReference>
<feature type="compositionally biased region" description="Polar residues" evidence="6">
    <location>
        <begin position="161"/>
        <end position="178"/>
    </location>
</feature>
<evidence type="ECO:0000256" key="1">
    <source>
        <dbReference type="ARBA" id="ARBA00022723"/>
    </source>
</evidence>
<evidence type="ECO:0000313" key="10">
    <source>
        <dbReference type="Proteomes" id="UP000038009"/>
    </source>
</evidence>
<name>A0A0N1PFJ1_LEPSE</name>
<dbReference type="OrthoDB" id="44867at2759"/>
<dbReference type="PROSITE" id="PS00466">
    <property type="entry name" value="ZF_TFIIS_1"/>
    <property type="match status" value="1"/>
</dbReference>
<evidence type="ECO:0000259" key="8">
    <source>
        <dbReference type="PROSITE" id="PS51321"/>
    </source>
</evidence>
<dbReference type="CDD" id="cd13749">
    <property type="entry name" value="Zn-ribbon_TFIIS"/>
    <property type="match status" value="1"/>
</dbReference>
<feature type="domain" description="TFIIS-type" evidence="7">
    <location>
        <begin position="305"/>
        <end position="345"/>
    </location>
</feature>
<dbReference type="PROSITE" id="PS51133">
    <property type="entry name" value="ZF_TFIIS_2"/>
    <property type="match status" value="1"/>
</dbReference>
<evidence type="ECO:0000256" key="4">
    <source>
        <dbReference type="ARBA" id="ARBA00023242"/>
    </source>
</evidence>
<keyword evidence="3" id="KW-0862">Zinc</keyword>
<keyword evidence="4" id="KW-0539">Nucleus</keyword>
<feature type="compositionally biased region" description="Low complexity" evidence="6">
    <location>
        <begin position="44"/>
        <end position="58"/>
    </location>
</feature>
<proteinExistence type="predicted"/>
<evidence type="ECO:0000256" key="3">
    <source>
        <dbReference type="ARBA" id="ARBA00022833"/>
    </source>
</evidence>
<protein>
    <submittedName>
        <fullName evidence="9">Putative transcription elongation factor</fullName>
    </submittedName>
</protein>
<keyword evidence="10" id="KW-1185">Reference proteome</keyword>
<feature type="domain" description="TFIIS central" evidence="8">
    <location>
        <begin position="187"/>
        <end position="298"/>
    </location>
</feature>
<reference evidence="9 10" key="1">
    <citation type="journal article" date="2015" name="PLoS Pathog.">
        <title>Leptomonas seymouri: Adaptations to the Dixenous Life Cycle Analyzed by Genome Sequencing, Transcriptome Profiling and Co-infection with Leishmania donovani.</title>
        <authorList>
            <person name="Kraeva N."/>
            <person name="Butenko A."/>
            <person name="Hlavacova J."/>
            <person name="Kostygov A."/>
            <person name="Myskova J."/>
            <person name="Grybchuk D."/>
            <person name="Lestinova T."/>
            <person name="Votypka J."/>
            <person name="Volf P."/>
            <person name="Opperdoes F."/>
            <person name="Flegontov P."/>
            <person name="Lukes J."/>
            <person name="Yurchenko V."/>
        </authorList>
    </citation>
    <scope>NUCLEOTIDE SEQUENCE [LARGE SCALE GENOMIC DNA]</scope>
    <source>
        <strain evidence="9 10">ATCC 30220</strain>
    </source>
</reference>
<gene>
    <name evidence="9" type="ORF">ABL78_1953</name>
</gene>
<dbReference type="InterPro" id="IPR003618">
    <property type="entry name" value="TFIIS_cen_dom"/>
</dbReference>
<dbReference type="Pfam" id="PF07500">
    <property type="entry name" value="TFIIS_M"/>
    <property type="match status" value="1"/>
</dbReference>
<dbReference type="InterPro" id="IPR036575">
    <property type="entry name" value="TFIIS_cen_dom_sf"/>
</dbReference>
<dbReference type="PANTHER" id="PTHR11477">
    <property type="entry name" value="TRANSCRIPTION FACTOR S-II ZINC FINGER DOMAIN-CONTAINING PROTEIN"/>
    <property type="match status" value="1"/>
</dbReference>